<accession>A0A517YCJ6</accession>
<keyword evidence="2" id="KW-1185">Reference proteome</keyword>
<evidence type="ECO:0000313" key="1">
    <source>
        <dbReference type="EMBL" id="QDU27966.1"/>
    </source>
</evidence>
<name>A0A517YCJ6_9BACT</name>
<dbReference type="RefSeq" id="WP_145089462.1">
    <property type="nucleotide sequence ID" value="NZ_CP036274.1"/>
</dbReference>
<reference evidence="1 2" key="1">
    <citation type="submission" date="2019-02" db="EMBL/GenBank/DDBJ databases">
        <title>Deep-cultivation of Planctomycetes and their phenomic and genomic characterization uncovers novel biology.</title>
        <authorList>
            <person name="Wiegand S."/>
            <person name="Jogler M."/>
            <person name="Boedeker C."/>
            <person name="Pinto D."/>
            <person name="Vollmers J."/>
            <person name="Rivas-Marin E."/>
            <person name="Kohn T."/>
            <person name="Peeters S.H."/>
            <person name="Heuer A."/>
            <person name="Rast P."/>
            <person name="Oberbeckmann S."/>
            <person name="Bunk B."/>
            <person name="Jeske O."/>
            <person name="Meyerdierks A."/>
            <person name="Storesund J.E."/>
            <person name="Kallscheuer N."/>
            <person name="Luecker S."/>
            <person name="Lage O.M."/>
            <person name="Pohl T."/>
            <person name="Merkel B.J."/>
            <person name="Hornburger P."/>
            <person name="Mueller R.-W."/>
            <person name="Bruemmer F."/>
            <person name="Labrenz M."/>
            <person name="Spormann A.M."/>
            <person name="Op den Camp H."/>
            <person name="Overmann J."/>
            <person name="Amann R."/>
            <person name="Jetten M.S.M."/>
            <person name="Mascher T."/>
            <person name="Medema M.H."/>
            <person name="Devos D.P."/>
            <person name="Kaster A.-K."/>
            <person name="Ovreas L."/>
            <person name="Rohde M."/>
            <person name="Galperin M.Y."/>
            <person name="Jogler C."/>
        </authorList>
    </citation>
    <scope>NUCLEOTIDE SEQUENCE [LARGE SCALE GENOMIC DNA]</scope>
    <source>
        <strain evidence="1 2">ETA_A8</strain>
    </source>
</reference>
<proteinExistence type="predicted"/>
<dbReference type="Proteomes" id="UP000315017">
    <property type="component" value="Chromosome"/>
</dbReference>
<gene>
    <name evidence="1" type="ORF">ETAA8_30580</name>
</gene>
<evidence type="ECO:0000313" key="2">
    <source>
        <dbReference type="Proteomes" id="UP000315017"/>
    </source>
</evidence>
<dbReference type="EMBL" id="CP036274">
    <property type="protein sequence ID" value="QDU27966.1"/>
    <property type="molecule type" value="Genomic_DNA"/>
</dbReference>
<dbReference type="OrthoDB" id="267963at2"/>
<protein>
    <submittedName>
        <fullName evidence="1">Uncharacterized protein</fullName>
    </submittedName>
</protein>
<organism evidence="1 2">
    <name type="scientific">Anatilimnocola aggregata</name>
    <dbReference type="NCBI Taxonomy" id="2528021"/>
    <lineage>
        <taxon>Bacteria</taxon>
        <taxon>Pseudomonadati</taxon>
        <taxon>Planctomycetota</taxon>
        <taxon>Planctomycetia</taxon>
        <taxon>Pirellulales</taxon>
        <taxon>Pirellulaceae</taxon>
        <taxon>Anatilimnocola</taxon>
    </lineage>
</organism>
<dbReference type="KEGG" id="aagg:ETAA8_30580"/>
<sequence length="256" mass="28538">MLITTVGQHLSPELVAYERELRKFSVIYAFERTSDVLAAWQVAREQPLPRSHTSAAVVWLQSRSGDFQQTEVDAIRDASPTTERVVVTGCWSEGEKRSGRPLGDVARIAWHQPPHVLLSLVGWKGTATQSANSEWLVIHAASQTDYQGLAALCASLNYRTIWQPPHMPAICSEPPVRLFEDWRCWEDWQVAKKSAATKMPAAEILLLSFPRPSDLKRAAKLGIGHVIAQPFAREELGAAFNRISTAHRQTPIRLAA</sequence>
<dbReference type="AlphaFoldDB" id="A0A517YCJ6"/>